<evidence type="ECO:0000256" key="2">
    <source>
        <dbReference type="PROSITE-ProRule" id="PRU00235"/>
    </source>
</evidence>
<feature type="repeat" description="RCC1" evidence="2">
    <location>
        <begin position="266"/>
        <end position="303"/>
    </location>
</feature>
<dbReference type="InParanoid" id="A0A5J5F510"/>
<feature type="repeat" description="RCC1" evidence="2">
    <location>
        <begin position="170"/>
        <end position="221"/>
    </location>
</feature>
<keyword evidence="5" id="KW-1185">Reference proteome</keyword>
<accession>A0A5J5F510</accession>
<dbReference type="FunCoup" id="A0A5J5F510">
    <property type="interactions" value="98"/>
</dbReference>
<dbReference type="PANTHER" id="PTHR45622">
    <property type="entry name" value="UBIQUITIN-PROTEIN LIGASE E3A-RELATED"/>
    <property type="match status" value="1"/>
</dbReference>
<comment type="caution">
    <text evidence="4">The sequence shown here is derived from an EMBL/GenBank/DDBJ whole genome shotgun (WGS) entry which is preliminary data.</text>
</comment>
<proteinExistence type="predicted"/>
<evidence type="ECO:0000259" key="3">
    <source>
        <dbReference type="Pfam" id="PF25390"/>
    </source>
</evidence>
<evidence type="ECO:0000313" key="4">
    <source>
        <dbReference type="EMBL" id="KAA8911557.1"/>
    </source>
</evidence>
<gene>
    <name evidence="4" type="ORF">FN846DRAFT_414880</name>
</gene>
<reference evidence="4 5" key="1">
    <citation type="submission" date="2019-09" db="EMBL/GenBank/DDBJ databases">
        <title>Draft genome of the ectomycorrhizal ascomycete Sphaerosporella brunnea.</title>
        <authorList>
            <consortium name="DOE Joint Genome Institute"/>
            <person name="Benucci G.M."/>
            <person name="Marozzi G."/>
            <person name="Antonielli L."/>
            <person name="Sanchez S."/>
            <person name="Marco P."/>
            <person name="Wang X."/>
            <person name="Falini L.B."/>
            <person name="Barry K."/>
            <person name="Haridas S."/>
            <person name="Lipzen A."/>
            <person name="Labutti K."/>
            <person name="Grigoriev I.V."/>
            <person name="Murat C."/>
            <person name="Martin F."/>
            <person name="Albertini E."/>
            <person name="Donnini D."/>
            <person name="Bonito G."/>
        </authorList>
    </citation>
    <scope>NUCLEOTIDE SEQUENCE [LARGE SCALE GENOMIC DNA]</scope>
    <source>
        <strain evidence="4 5">Sb_GMNB300</strain>
    </source>
</reference>
<evidence type="ECO:0000313" key="5">
    <source>
        <dbReference type="Proteomes" id="UP000326924"/>
    </source>
</evidence>
<dbReference type="OrthoDB" id="5370059at2759"/>
<dbReference type="PANTHER" id="PTHR45622:SF70">
    <property type="entry name" value="SECRETION-REGULATING GUANINE NUCLEOTIDE EXCHANGE FACTOR"/>
    <property type="match status" value="1"/>
</dbReference>
<name>A0A5J5F510_9PEZI</name>
<organism evidence="4 5">
    <name type="scientific">Sphaerosporella brunnea</name>
    <dbReference type="NCBI Taxonomy" id="1250544"/>
    <lineage>
        <taxon>Eukaryota</taxon>
        <taxon>Fungi</taxon>
        <taxon>Dikarya</taxon>
        <taxon>Ascomycota</taxon>
        <taxon>Pezizomycotina</taxon>
        <taxon>Pezizomycetes</taxon>
        <taxon>Pezizales</taxon>
        <taxon>Pyronemataceae</taxon>
        <taxon>Sphaerosporella</taxon>
    </lineage>
</organism>
<dbReference type="SUPFAM" id="SSF50985">
    <property type="entry name" value="RCC1/BLIP-II"/>
    <property type="match status" value="1"/>
</dbReference>
<dbReference type="PROSITE" id="PS50012">
    <property type="entry name" value="RCC1_3"/>
    <property type="match status" value="4"/>
</dbReference>
<dbReference type="Proteomes" id="UP000326924">
    <property type="component" value="Unassembled WGS sequence"/>
</dbReference>
<sequence>MMKGVLKSFGSNGNGQLGLGHEEDTHIPTRCVVPTDFPANSPPKCIVAGGNHTLVLFPCGRLFATGLNNYGQCGISPATAHKFDTFHEVPAPPPEDGGTWELVSAGWEFSVLVSTTGKIYVCGFGGKGELGLGAQSTTITDLQAISKFTTEKIVQIASGMAHTLVVLSSGEVWGWGTARKGQLGVLSPAEKMLTTPRRIQIDFPVARAVCGREFSFVVDHTGERHCMLGVNGRFGLLEQTPKAGELRGYKRVGAAWGSVLVLMADGSLVAWGRDDRGQLPPAGLESVHDLAVGSEHALAVAGGQLVCWGWGEHGNCGKPRSQDGGDVRGEVFAVDAAAAGRESNSRLAAIGAGCATSWVWVEGEAAAEDD</sequence>
<dbReference type="InterPro" id="IPR009091">
    <property type="entry name" value="RCC1/BLIP-II"/>
</dbReference>
<dbReference type="Pfam" id="PF25390">
    <property type="entry name" value="WD40_RLD"/>
    <property type="match status" value="1"/>
</dbReference>
<dbReference type="InterPro" id="IPR058923">
    <property type="entry name" value="RCC1-like_dom"/>
</dbReference>
<feature type="repeat" description="RCC1" evidence="2">
    <location>
        <begin position="117"/>
        <end position="169"/>
    </location>
</feature>
<feature type="repeat" description="RCC1" evidence="2">
    <location>
        <begin position="4"/>
        <end position="59"/>
    </location>
</feature>
<dbReference type="PRINTS" id="PR00633">
    <property type="entry name" value="RCCNDNSATION"/>
</dbReference>
<dbReference type="EMBL" id="VXIS01000034">
    <property type="protein sequence ID" value="KAA8911557.1"/>
    <property type="molecule type" value="Genomic_DNA"/>
</dbReference>
<dbReference type="Gene3D" id="2.130.10.30">
    <property type="entry name" value="Regulator of chromosome condensation 1/beta-lactamase-inhibitor protein II"/>
    <property type="match status" value="3"/>
</dbReference>
<dbReference type="AlphaFoldDB" id="A0A5J5F510"/>
<keyword evidence="1" id="KW-0677">Repeat</keyword>
<evidence type="ECO:0000256" key="1">
    <source>
        <dbReference type="ARBA" id="ARBA00022737"/>
    </source>
</evidence>
<dbReference type="GO" id="GO:0005737">
    <property type="term" value="C:cytoplasm"/>
    <property type="evidence" value="ECO:0007669"/>
    <property type="project" value="TreeGrafter"/>
</dbReference>
<protein>
    <submittedName>
        <fullName evidence="4">Regulator of chromosome condensation 1/beta-lactamase-inhibitor protein II</fullName>
    </submittedName>
</protein>
<dbReference type="InterPro" id="IPR000408">
    <property type="entry name" value="Reg_chr_condens"/>
</dbReference>
<dbReference type="InterPro" id="IPR051709">
    <property type="entry name" value="Ub-ligase/GTPase-reg"/>
</dbReference>
<feature type="domain" description="RCC1-like" evidence="3">
    <location>
        <begin position="8"/>
        <end position="335"/>
    </location>
</feature>